<evidence type="ECO:0000256" key="1">
    <source>
        <dbReference type="ARBA" id="ARBA00001964"/>
    </source>
</evidence>
<dbReference type="PROSITE" id="PS00187">
    <property type="entry name" value="TPP_ENZYMES"/>
    <property type="match status" value="1"/>
</dbReference>
<keyword evidence="9" id="KW-1185">Reference proteome</keyword>
<comment type="cofactor">
    <cofactor evidence="1">
        <name>thiamine diphosphate</name>
        <dbReference type="ChEBI" id="CHEBI:58937"/>
    </cofactor>
</comment>
<accession>A0ABQ4IJQ4</accession>
<sequence length="544" mass="56211">MKVYQLLADALVAQGVDTVFGLLGDANMFLVSDLVARHGVRFVAARNENAAVMMADGYARATGRCPVATVTQGPGLAVAGAALTIARQARTPLVLVAGDTPPGDPQHVQSFPQQPFALATAGEMVPVVAAANVARDVATAFRLARSAPGPVVLNVPIDLQDEDVADDVPAPVAVPVAVAATRRPGPAAAHPDDVAMLAALLQQAERPVVLAGRGAETAAAAVRELADRSGAVLATTLMAGGLFAGHPYCLGVAGGLARPLTRRVLGEADLVVAFGAGLNRWTADHGRLFGQARVVCVDIDPAALGDRWPVDVPVVGDAEMVASAVSAALPVISRPQWRSAELARQVAAADAFAGLEPLQAADRIDPRAFIRVCARRLPPQRTTVVGVGHFGGWPNLLLDSPATDRALIAPWEFGSIGVGLPFAVGAAVGRPDRPVVAFEGDGSLLTGLGELDTLARTRAAVLLIVLDDSAYGAEVRKLRPRGVDPSLARFPERDLAAVARALGVPAWTVTDEAGADAAFDAVLPVTGPALLHVRVHPDAVQEHF</sequence>
<dbReference type="CDD" id="cd07035">
    <property type="entry name" value="TPP_PYR_POX_like"/>
    <property type="match status" value="1"/>
</dbReference>
<dbReference type="InterPro" id="IPR029061">
    <property type="entry name" value="THDP-binding"/>
</dbReference>
<name>A0ABQ4IJQ4_9ACTN</name>
<evidence type="ECO:0000256" key="3">
    <source>
        <dbReference type="ARBA" id="ARBA00023052"/>
    </source>
</evidence>
<evidence type="ECO:0000259" key="6">
    <source>
        <dbReference type="Pfam" id="PF02775"/>
    </source>
</evidence>
<dbReference type="Pfam" id="PF00205">
    <property type="entry name" value="TPP_enzyme_M"/>
    <property type="match status" value="1"/>
</dbReference>
<evidence type="ECO:0000259" key="7">
    <source>
        <dbReference type="Pfam" id="PF02776"/>
    </source>
</evidence>
<dbReference type="InterPro" id="IPR045229">
    <property type="entry name" value="TPP_enz"/>
</dbReference>
<dbReference type="CDD" id="cd00568">
    <property type="entry name" value="TPP_enzymes"/>
    <property type="match status" value="1"/>
</dbReference>
<evidence type="ECO:0000256" key="2">
    <source>
        <dbReference type="ARBA" id="ARBA00007812"/>
    </source>
</evidence>
<organism evidence="8 9">
    <name type="scientific">Micromonospora gifhornensis</name>
    <dbReference type="NCBI Taxonomy" id="84594"/>
    <lineage>
        <taxon>Bacteria</taxon>
        <taxon>Bacillati</taxon>
        <taxon>Actinomycetota</taxon>
        <taxon>Actinomycetes</taxon>
        <taxon>Micromonosporales</taxon>
        <taxon>Micromonosporaceae</taxon>
        <taxon>Micromonospora</taxon>
    </lineage>
</organism>
<gene>
    <name evidence="8" type="primary">ilvB_2</name>
    <name evidence="8" type="ORF">Vgi01_48180</name>
</gene>
<dbReference type="InterPro" id="IPR029035">
    <property type="entry name" value="DHS-like_NAD/FAD-binding_dom"/>
</dbReference>
<dbReference type="InterPro" id="IPR012000">
    <property type="entry name" value="Thiamin_PyroP_enz_cen_dom"/>
</dbReference>
<dbReference type="Proteomes" id="UP000647860">
    <property type="component" value="Unassembled WGS sequence"/>
</dbReference>
<dbReference type="SUPFAM" id="SSF52467">
    <property type="entry name" value="DHS-like NAD/FAD-binding domain"/>
    <property type="match status" value="1"/>
</dbReference>
<keyword evidence="3 4" id="KW-0786">Thiamine pyrophosphate</keyword>
<comment type="similarity">
    <text evidence="2 4">Belongs to the TPP enzyme family.</text>
</comment>
<dbReference type="RefSeq" id="WP_204292522.1">
    <property type="nucleotide sequence ID" value="NZ_BAAAGZ010000028.1"/>
</dbReference>
<evidence type="ECO:0000313" key="8">
    <source>
        <dbReference type="EMBL" id="GIJ18134.1"/>
    </source>
</evidence>
<dbReference type="EMBL" id="BOPA01000036">
    <property type="protein sequence ID" value="GIJ18134.1"/>
    <property type="molecule type" value="Genomic_DNA"/>
</dbReference>
<dbReference type="InterPro" id="IPR011766">
    <property type="entry name" value="TPP_enzyme_TPP-bd"/>
</dbReference>
<feature type="domain" description="Thiamine pyrophosphate enzyme central" evidence="5">
    <location>
        <begin position="196"/>
        <end position="323"/>
    </location>
</feature>
<feature type="domain" description="Thiamine pyrophosphate enzyme TPP-binding" evidence="6">
    <location>
        <begin position="387"/>
        <end position="533"/>
    </location>
</feature>
<dbReference type="Gene3D" id="3.40.50.1220">
    <property type="entry name" value="TPP-binding domain"/>
    <property type="match status" value="1"/>
</dbReference>
<feature type="domain" description="Thiamine pyrophosphate enzyme N-terminal TPP-binding" evidence="7">
    <location>
        <begin position="1"/>
        <end position="106"/>
    </location>
</feature>
<protein>
    <submittedName>
        <fullName evidence="8">Acetolactate synthase I/II/III large subunit</fullName>
    </submittedName>
</protein>
<reference evidence="8 9" key="1">
    <citation type="submission" date="2021-01" db="EMBL/GenBank/DDBJ databases">
        <title>Whole genome shotgun sequence of Verrucosispora gifhornensis NBRC 16317.</title>
        <authorList>
            <person name="Komaki H."/>
            <person name="Tamura T."/>
        </authorList>
    </citation>
    <scope>NUCLEOTIDE SEQUENCE [LARGE SCALE GENOMIC DNA]</scope>
    <source>
        <strain evidence="8 9">NBRC 16317</strain>
    </source>
</reference>
<dbReference type="PANTHER" id="PTHR18968">
    <property type="entry name" value="THIAMINE PYROPHOSPHATE ENZYMES"/>
    <property type="match status" value="1"/>
</dbReference>
<comment type="caution">
    <text evidence="8">The sequence shown here is derived from an EMBL/GenBank/DDBJ whole genome shotgun (WGS) entry which is preliminary data.</text>
</comment>
<dbReference type="SUPFAM" id="SSF52518">
    <property type="entry name" value="Thiamin diphosphate-binding fold (THDP-binding)"/>
    <property type="match status" value="2"/>
</dbReference>
<dbReference type="InterPro" id="IPR012001">
    <property type="entry name" value="Thiamin_PyroP_enz_TPP-bd_dom"/>
</dbReference>
<dbReference type="InterPro" id="IPR000399">
    <property type="entry name" value="TPP-bd_CS"/>
</dbReference>
<dbReference type="Gene3D" id="3.40.50.970">
    <property type="match status" value="2"/>
</dbReference>
<proteinExistence type="inferred from homology"/>
<dbReference type="PANTHER" id="PTHR18968:SF13">
    <property type="entry name" value="ACETOLACTATE SYNTHASE CATALYTIC SUBUNIT, MITOCHONDRIAL"/>
    <property type="match status" value="1"/>
</dbReference>
<dbReference type="Pfam" id="PF02776">
    <property type="entry name" value="TPP_enzyme_N"/>
    <property type="match status" value="1"/>
</dbReference>
<evidence type="ECO:0000256" key="4">
    <source>
        <dbReference type="RuleBase" id="RU362132"/>
    </source>
</evidence>
<evidence type="ECO:0000313" key="9">
    <source>
        <dbReference type="Proteomes" id="UP000647860"/>
    </source>
</evidence>
<dbReference type="Pfam" id="PF02775">
    <property type="entry name" value="TPP_enzyme_C"/>
    <property type="match status" value="1"/>
</dbReference>
<evidence type="ECO:0000259" key="5">
    <source>
        <dbReference type="Pfam" id="PF00205"/>
    </source>
</evidence>